<protein>
    <submittedName>
        <fullName evidence="2">Uncharacterized protein</fullName>
    </submittedName>
</protein>
<name>A0A813BCQ4_9DINO</name>
<feature type="region of interest" description="Disordered" evidence="1">
    <location>
        <begin position="1"/>
        <end position="26"/>
    </location>
</feature>
<dbReference type="EMBL" id="CAJNJA010070218">
    <property type="protein sequence ID" value="CAE7900229.1"/>
    <property type="molecule type" value="Genomic_DNA"/>
</dbReference>
<evidence type="ECO:0000256" key="1">
    <source>
        <dbReference type="SAM" id="MobiDB-lite"/>
    </source>
</evidence>
<feature type="compositionally biased region" description="Low complexity" evidence="1">
    <location>
        <begin position="1"/>
        <end position="10"/>
    </location>
</feature>
<accession>A0A813BCQ4</accession>
<feature type="compositionally biased region" description="Basic and acidic residues" evidence="1">
    <location>
        <begin position="351"/>
        <end position="361"/>
    </location>
</feature>
<feature type="region of interest" description="Disordered" evidence="1">
    <location>
        <begin position="279"/>
        <end position="423"/>
    </location>
</feature>
<dbReference type="OrthoDB" id="448447at2759"/>
<dbReference type="AlphaFoldDB" id="A0A813BCQ4"/>
<proteinExistence type="predicted"/>
<feature type="compositionally biased region" description="Basic and acidic residues" evidence="1">
    <location>
        <begin position="394"/>
        <end position="403"/>
    </location>
</feature>
<reference evidence="2" key="1">
    <citation type="submission" date="2021-02" db="EMBL/GenBank/DDBJ databases">
        <authorList>
            <person name="Dougan E. K."/>
            <person name="Rhodes N."/>
            <person name="Thang M."/>
            <person name="Chan C."/>
        </authorList>
    </citation>
    <scope>NUCLEOTIDE SEQUENCE</scope>
</reference>
<evidence type="ECO:0000313" key="3">
    <source>
        <dbReference type="Proteomes" id="UP000601435"/>
    </source>
</evidence>
<feature type="compositionally biased region" description="Basic and acidic residues" evidence="1">
    <location>
        <begin position="369"/>
        <end position="378"/>
    </location>
</feature>
<dbReference type="Proteomes" id="UP000601435">
    <property type="component" value="Unassembled WGS sequence"/>
</dbReference>
<evidence type="ECO:0000313" key="2">
    <source>
        <dbReference type="EMBL" id="CAE7900229.1"/>
    </source>
</evidence>
<comment type="caution">
    <text evidence="2">The sequence shown here is derived from an EMBL/GenBank/DDBJ whole genome shotgun (WGS) entry which is preliminary data.</text>
</comment>
<feature type="compositionally biased region" description="Basic residues" evidence="1">
    <location>
        <begin position="316"/>
        <end position="334"/>
    </location>
</feature>
<feature type="compositionally biased region" description="Basic and acidic residues" evidence="1">
    <location>
        <begin position="412"/>
        <end position="421"/>
    </location>
</feature>
<organism evidence="2 3">
    <name type="scientific">Symbiodinium necroappetens</name>
    <dbReference type="NCBI Taxonomy" id="1628268"/>
    <lineage>
        <taxon>Eukaryota</taxon>
        <taxon>Sar</taxon>
        <taxon>Alveolata</taxon>
        <taxon>Dinophyceae</taxon>
        <taxon>Suessiales</taxon>
        <taxon>Symbiodiniaceae</taxon>
        <taxon>Symbiodinium</taxon>
    </lineage>
</organism>
<gene>
    <name evidence="2" type="ORF">SNEC2469_LOCUS30283</name>
</gene>
<keyword evidence="3" id="KW-1185">Reference proteome</keyword>
<sequence length="483" mass="52974">MWGKAWNKGTKTGKGGKSIAKGADRSQEMWTGATWNQGGKGTWASASAAPERYAGSGSYDYDAYAAAPAAGKGWEGSASGKGKEQTSGKGKEWVARLEGKYALAKTVLRPYADERGQAVYAQGSVLDFFDKHHMRQIIDSRNSELARRPAIGMSVVSSSMLALTGLFEEEETEEDRKFHGALQNLRSLFAGEDGAAFKKACEILSKDRMQALEACTLANALGNWSSKVPTTVANEASLSRWQSSPKTLKLLIDYLVEAFGQRQTDDAAWKRTYGGWGGDSDEELDDSGAGGLAWGIRAPEDGRHARKSKISSSSSSKRHRKAAKREEKRKHKKEARSTDENQPTKLLAKTKANEGDEEKTTAKVKAHKKLEAKDKKSSETSASSSSRRRRKAAKRAERREEKRQLRKVAKAAHKDGEREIAETSEVGDDERLVLGVDDAAVASEAILFRQRRVEKHKLETGCVVCILAASRQEMDAQMTNENP</sequence>